<keyword evidence="2" id="KW-1185">Reference proteome</keyword>
<gene>
    <name evidence="1" type="ORF">ACFQZW_08900</name>
</gene>
<comment type="caution">
    <text evidence="1">The sequence shown here is derived from an EMBL/GenBank/DDBJ whole genome shotgun (WGS) entry which is preliminary data.</text>
</comment>
<evidence type="ECO:0000313" key="2">
    <source>
        <dbReference type="Proteomes" id="UP001597032"/>
    </source>
</evidence>
<protein>
    <submittedName>
        <fullName evidence="1">Uncharacterized protein</fullName>
    </submittedName>
</protein>
<reference evidence="2" key="1">
    <citation type="journal article" date="2019" name="Int. J. Syst. Evol. Microbiol.">
        <title>The Global Catalogue of Microorganisms (GCM) 10K type strain sequencing project: providing services to taxonomists for standard genome sequencing and annotation.</title>
        <authorList>
            <consortium name="The Broad Institute Genomics Platform"/>
            <consortium name="The Broad Institute Genome Sequencing Center for Infectious Disease"/>
            <person name="Wu L."/>
            <person name="Ma J."/>
        </authorList>
    </citation>
    <scope>NUCLEOTIDE SEQUENCE [LARGE SCALE GENOMIC DNA]</scope>
    <source>
        <strain evidence="2">CCUG 60022</strain>
    </source>
</reference>
<sequence length="51" mass="6104">MKSFKEKIEQIRSYKSSKKLKRIYVNTLTPYFEFESKKGKLIKPVNCCVML</sequence>
<organism evidence="1 2">
    <name type="scientific">Lutibacter aestuarii</name>
    <dbReference type="NCBI Taxonomy" id="861111"/>
    <lineage>
        <taxon>Bacteria</taxon>
        <taxon>Pseudomonadati</taxon>
        <taxon>Bacteroidota</taxon>
        <taxon>Flavobacteriia</taxon>
        <taxon>Flavobacteriales</taxon>
        <taxon>Flavobacteriaceae</taxon>
        <taxon>Lutibacter</taxon>
    </lineage>
</organism>
<dbReference type="RefSeq" id="WP_298262523.1">
    <property type="nucleotide sequence ID" value="NZ_JBHTIC010000008.1"/>
</dbReference>
<accession>A0ABW2Z8A1</accession>
<proteinExistence type="predicted"/>
<name>A0ABW2Z8A1_9FLAO</name>
<evidence type="ECO:0000313" key="1">
    <source>
        <dbReference type="EMBL" id="MFD0762199.1"/>
    </source>
</evidence>
<dbReference type="Proteomes" id="UP001597032">
    <property type="component" value="Unassembled WGS sequence"/>
</dbReference>
<dbReference type="EMBL" id="JBHTIC010000008">
    <property type="protein sequence ID" value="MFD0762199.1"/>
    <property type="molecule type" value="Genomic_DNA"/>
</dbReference>